<dbReference type="EMBL" id="KI912109">
    <property type="protein sequence ID" value="ETS87343.1"/>
    <property type="molecule type" value="Genomic_DNA"/>
</dbReference>
<dbReference type="InParanoid" id="W3XMS0"/>
<name>W3XMS0_PESFW</name>
<keyword evidence="1" id="KW-0732">Signal</keyword>
<organism evidence="3 4">
    <name type="scientific">Pestalotiopsis fici (strain W106-1 / CGMCC3.15140)</name>
    <dbReference type="NCBI Taxonomy" id="1229662"/>
    <lineage>
        <taxon>Eukaryota</taxon>
        <taxon>Fungi</taxon>
        <taxon>Dikarya</taxon>
        <taxon>Ascomycota</taxon>
        <taxon>Pezizomycotina</taxon>
        <taxon>Sordariomycetes</taxon>
        <taxon>Xylariomycetidae</taxon>
        <taxon>Amphisphaeriales</taxon>
        <taxon>Sporocadaceae</taxon>
        <taxon>Pestalotiopsis</taxon>
    </lineage>
</organism>
<dbReference type="HOGENOM" id="CLU_034763_1_0_1"/>
<dbReference type="Pfam" id="PF12697">
    <property type="entry name" value="Abhydrolase_6"/>
    <property type="match status" value="1"/>
</dbReference>
<dbReference type="PANTHER" id="PTHR42886">
    <property type="entry name" value="RE40534P-RELATED"/>
    <property type="match status" value="1"/>
</dbReference>
<evidence type="ECO:0000313" key="4">
    <source>
        <dbReference type="Proteomes" id="UP000030651"/>
    </source>
</evidence>
<accession>W3XMS0</accession>
<dbReference type="GeneID" id="19266184"/>
<dbReference type="InterPro" id="IPR000073">
    <property type="entry name" value="AB_hydrolase_1"/>
</dbReference>
<dbReference type="OMA" id="FCGGDCL"/>
<dbReference type="RefSeq" id="XP_007827943.1">
    <property type="nucleotide sequence ID" value="XM_007829752.1"/>
</dbReference>
<gene>
    <name evidence="3" type="ORF">PFICI_01171</name>
</gene>
<feature type="signal peptide" evidence="1">
    <location>
        <begin position="1"/>
        <end position="22"/>
    </location>
</feature>
<proteinExistence type="predicted"/>
<evidence type="ECO:0000259" key="2">
    <source>
        <dbReference type="Pfam" id="PF12697"/>
    </source>
</evidence>
<feature type="domain" description="AB hydrolase-1" evidence="2">
    <location>
        <begin position="100"/>
        <end position="355"/>
    </location>
</feature>
<feature type="chain" id="PRO_5004834808" description="AB hydrolase-1 domain-containing protein" evidence="1">
    <location>
        <begin position="23"/>
        <end position="373"/>
    </location>
</feature>
<evidence type="ECO:0000256" key="1">
    <source>
        <dbReference type="SAM" id="SignalP"/>
    </source>
</evidence>
<dbReference type="Gene3D" id="3.40.50.1820">
    <property type="entry name" value="alpha/beta hydrolase"/>
    <property type="match status" value="1"/>
</dbReference>
<reference evidence="4" key="1">
    <citation type="journal article" date="2015" name="BMC Genomics">
        <title>Genomic and transcriptomic analysis of the endophytic fungus Pestalotiopsis fici reveals its lifestyle and high potential for synthesis of natural products.</title>
        <authorList>
            <person name="Wang X."/>
            <person name="Zhang X."/>
            <person name="Liu L."/>
            <person name="Xiang M."/>
            <person name="Wang W."/>
            <person name="Sun X."/>
            <person name="Che Y."/>
            <person name="Guo L."/>
            <person name="Liu G."/>
            <person name="Guo L."/>
            <person name="Wang C."/>
            <person name="Yin W.B."/>
            <person name="Stadler M."/>
            <person name="Zhang X."/>
            <person name="Liu X."/>
        </authorList>
    </citation>
    <scope>NUCLEOTIDE SEQUENCE [LARGE SCALE GENOMIC DNA]</scope>
    <source>
        <strain evidence="4">W106-1 / CGMCC3.15140</strain>
    </source>
</reference>
<dbReference type="AlphaFoldDB" id="W3XMS0"/>
<protein>
    <recommendedName>
        <fullName evidence="2">AB hydrolase-1 domain-containing protein</fullName>
    </recommendedName>
</protein>
<dbReference type="InterPro" id="IPR029058">
    <property type="entry name" value="AB_hydrolase_fold"/>
</dbReference>
<dbReference type="OrthoDB" id="190201at2759"/>
<evidence type="ECO:0000313" key="3">
    <source>
        <dbReference type="EMBL" id="ETS87343.1"/>
    </source>
</evidence>
<dbReference type="Proteomes" id="UP000030651">
    <property type="component" value="Unassembled WGS sequence"/>
</dbReference>
<dbReference type="SUPFAM" id="SSF53474">
    <property type="entry name" value="alpha/beta-Hydrolases"/>
    <property type="match status" value="1"/>
</dbReference>
<dbReference type="KEGG" id="pfy:PFICI_01171"/>
<keyword evidence="4" id="KW-1185">Reference proteome</keyword>
<sequence length="373" mass="39498">MARSNTLLLSLTAAALATTAAGRQCQNLTIPVTASARNGVFGIEAPQTNIDVTNFMLDLSQVGNNLTEKLLTGYATVSGTCNVAATYCEPDSGPGKALQVLVHGIGFDRSYWDFPADNYNYSYVDQALAAGYSTFAYDRPGIGQSQHGDPVNEIQSFLELAVLIELTSQLRAGQVESVATYDKTVHVGHSFGSIQTYGLAAQRPELTDAIALTGFSQNGSYNAEFALGGNFVQANSIPALGDYPDGYFASGSETGVQINFFGPGDFDPAILKAAYSTGQPVTVGELLTLAGPASVLNTYPGPVQIVTGERDIPFCGGNCSVTTPSVPEQAGQYFPNATYFDALVVPGAGHGLNLEYTWPVTYKTILDFFDEHL</sequence>
<dbReference type="PANTHER" id="PTHR42886:SF87">
    <property type="entry name" value="AB HYDROLASE-1 DOMAIN-CONTAINING PROTEIN"/>
    <property type="match status" value="1"/>
</dbReference>
<dbReference type="eggNOG" id="ENOG502SJ2N">
    <property type="taxonomic scope" value="Eukaryota"/>
</dbReference>